<dbReference type="PROSITE" id="PS50088">
    <property type="entry name" value="ANK_REPEAT"/>
    <property type="match status" value="5"/>
</dbReference>
<dbReference type="SMART" id="SM00248">
    <property type="entry name" value="ANK"/>
    <property type="match status" value="8"/>
</dbReference>
<feature type="compositionally biased region" description="Polar residues" evidence="4">
    <location>
        <begin position="1144"/>
        <end position="1167"/>
    </location>
</feature>
<feature type="compositionally biased region" description="Polar residues" evidence="4">
    <location>
        <begin position="1770"/>
        <end position="1779"/>
    </location>
</feature>
<feature type="compositionally biased region" description="Basic and acidic residues" evidence="4">
    <location>
        <begin position="1445"/>
        <end position="1467"/>
    </location>
</feature>
<dbReference type="CDD" id="cd01670">
    <property type="entry name" value="Death"/>
    <property type="match status" value="3"/>
</dbReference>
<dbReference type="SUPFAM" id="SSF47986">
    <property type="entry name" value="DEATH domain"/>
    <property type="match status" value="2"/>
</dbReference>
<dbReference type="PRINTS" id="PR01415">
    <property type="entry name" value="ANKYRIN"/>
</dbReference>
<dbReference type="SUPFAM" id="SSF48403">
    <property type="entry name" value="Ankyrin repeat"/>
    <property type="match status" value="1"/>
</dbReference>
<feature type="region of interest" description="Disordered" evidence="4">
    <location>
        <begin position="2018"/>
        <end position="2174"/>
    </location>
</feature>
<feature type="compositionally biased region" description="Basic and acidic residues" evidence="4">
    <location>
        <begin position="2135"/>
        <end position="2147"/>
    </location>
</feature>
<feature type="compositionally biased region" description="Basic and acidic residues" evidence="4">
    <location>
        <begin position="945"/>
        <end position="964"/>
    </location>
</feature>
<feature type="compositionally biased region" description="Polar residues" evidence="4">
    <location>
        <begin position="1124"/>
        <end position="1137"/>
    </location>
</feature>
<dbReference type="PANTHER" id="PTHR24126:SF14">
    <property type="entry name" value="ANK_REP_REGION DOMAIN-CONTAINING PROTEIN"/>
    <property type="match status" value="1"/>
</dbReference>
<dbReference type="Pfam" id="PF00531">
    <property type="entry name" value="Death"/>
    <property type="match status" value="1"/>
</dbReference>
<organism evidence="5 6">
    <name type="scientific">Owenia fusiformis</name>
    <name type="common">Polychaete worm</name>
    <dbReference type="NCBI Taxonomy" id="6347"/>
    <lineage>
        <taxon>Eukaryota</taxon>
        <taxon>Metazoa</taxon>
        <taxon>Spiralia</taxon>
        <taxon>Lophotrochozoa</taxon>
        <taxon>Annelida</taxon>
        <taxon>Polychaeta</taxon>
        <taxon>Sedentaria</taxon>
        <taxon>Canalipalpata</taxon>
        <taxon>Sabellida</taxon>
        <taxon>Oweniida</taxon>
        <taxon>Oweniidae</taxon>
        <taxon>Owenia</taxon>
    </lineage>
</organism>
<dbReference type="InterPro" id="IPR036770">
    <property type="entry name" value="Ankyrin_rpt-contain_sf"/>
</dbReference>
<feature type="compositionally biased region" description="Polar residues" evidence="4">
    <location>
        <begin position="2018"/>
        <end position="2033"/>
    </location>
</feature>
<evidence type="ECO:0000256" key="1">
    <source>
        <dbReference type="ARBA" id="ARBA00022737"/>
    </source>
</evidence>
<feature type="region of interest" description="Disordered" evidence="4">
    <location>
        <begin position="454"/>
        <end position="1013"/>
    </location>
</feature>
<dbReference type="InterPro" id="IPR011029">
    <property type="entry name" value="DEATH-like_dom_sf"/>
</dbReference>
<feature type="compositionally biased region" description="Polar residues" evidence="4">
    <location>
        <begin position="1868"/>
        <end position="1888"/>
    </location>
</feature>
<dbReference type="PROSITE" id="PS50017">
    <property type="entry name" value="DEATH_DOMAIN"/>
    <property type="match status" value="2"/>
</dbReference>
<feature type="compositionally biased region" description="Polar residues" evidence="4">
    <location>
        <begin position="2040"/>
        <end position="2063"/>
    </location>
</feature>
<dbReference type="PANTHER" id="PTHR24126">
    <property type="entry name" value="ANKYRIN REPEAT, PH AND SEC7 DOMAIN CONTAINING PROTEIN SECG-RELATED"/>
    <property type="match status" value="1"/>
</dbReference>
<feature type="compositionally biased region" description="Low complexity" evidence="4">
    <location>
        <begin position="2846"/>
        <end position="2858"/>
    </location>
</feature>
<feature type="compositionally biased region" description="Basic and acidic residues" evidence="4">
    <location>
        <begin position="1592"/>
        <end position="1610"/>
    </location>
</feature>
<feature type="compositionally biased region" description="Basic and acidic residues" evidence="4">
    <location>
        <begin position="2096"/>
        <end position="2106"/>
    </location>
</feature>
<feature type="coiled-coil region" evidence="3">
    <location>
        <begin position="2487"/>
        <end position="2514"/>
    </location>
</feature>
<dbReference type="Proteomes" id="UP000749559">
    <property type="component" value="Unassembled WGS sequence"/>
</dbReference>
<dbReference type="SMART" id="SM00005">
    <property type="entry name" value="DEATH"/>
    <property type="match status" value="2"/>
</dbReference>
<feature type="compositionally biased region" description="Polar residues" evidence="4">
    <location>
        <begin position="976"/>
        <end position="990"/>
    </location>
</feature>
<keyword evidence="2" id="KW-0040">ANK repeat</keyword>
<proteinExistence type="predicted"/>
<feature type="compositionally biased region" description="Polar residues" evidence="4">
    <location>
        <begin position="2401"/>
        <end position="2413"/>
    </location>
</feature>
<evidence type="ECO:0000256" key="2">
    <source>
        <dbReference type="ARBA" id="ARBA00023043"/>
    </source>
</evidence>
<feature type="compositionally biased region" description="Basic and acidic residues" evidence="4">
    <location>
        <begin position="1747"/>
        <end position="1765"/>
    </location>
</feature>
<dbReference type="GO" id="GO:0007165">
    <property type="term" value="P:signal transduction"/>
    <property type="evidence" value="ECO:0007669"/>
    <property type="project" value="InterPro"/>
</dbReference>
<gene>
    <name evidence="5" type="ORF">OFUS_LOCUS13850</name>
</gene>
<sequence>MGVESLVKSYGEDLLQFIKENQAEKFKILCDKYLKKEKWIQKLCIADVKYKPTKQIVCPLIAAARLDDTTILRYMISKGVDVNFIHRSQIGRRMEMVTPLHVAVDTGNYDGVQGLLKANADCNIRDHNLETALHIAVKKADIVMARMMCSHGAQVNLAERNGNAPLHIATLYGHTQMVILLLKYDADVYMKGQAGAIPLHIAAREGHNHLIKLFGSLEVNINRKVPCFADQREKAPLHVAAENGHYETVAALLNNCHGDITSMDSDWQTALHNVVMHPYDNHVMREKAHYTETARILLEHQVDVEKQNAFGETALHLACMNHYQRIVELLLEYGADPHAKTNEGYGVIDVIPESDTVTRQIVKAAMEHPPRPRTKSVISEFSDFGGTNSEASSTLPLKTSSMRGPLGDAYAQVNKHRNKNGRPQPQNMSMDELQPNLDRISMVSSVSFNSVLDDIKRDRPHITDPLGPGGPSGITERPQMKGTPTKPLPKVPKKDENESGAVKRRHAKDSPEEDDDVTPTAEKRFSSFLGESEPTTPTRTPTQLTFEQSDLPTPTDPKPRHISLDPDTQYENTQQQHPNQQNRQPESNQYQNTTPKSPDAPKFKPPPPPHARAPVKQAVQSKPNEEQVYANFSPSDTSMEDPNNQHSTDPRYQPNDGMQYANLPIATPDKTLHDDANWNKHNTTAAYTVESKSDDPKRDKSEEVIYANSPVERPKTLEKLGQNDAKPQYANLNGAEYSERAPMSSFGKQGEKPKYGNIDDVQYINSTNAKRREKEGPEYANVSDAIARRKLEEPEYGNINDGRGQPGPQYDNVSESAKPRSEYANLNTPTGRHSDKVQYANVKDNTGTKSRKPLPDEPIYDNFPSGSGMPVSDEPQHGHPKSRKPLPEEPKYDNTTGRKPLPEEPQDDNRPGGKPLPEEPQYGNTTGRKPLPEEPKYGNTRGRKPLPEEPKYGKRRPLPDEPKSNNRGAESEQPVYANTSELNITGSSVDDISMMEDEEPTESPSALPFANRRDLWEVKAQDTAFSDRIGSLTNRTPPEFVDKNRKEREKNDPRLLSTASNASSVFLDDTASRETPPQLHPRAANQEARMKFLMGDKYQEQLHSTPYPGRDQPPGRDHPGAFQSPASLQEVSQQSMDSFPEVSALSTFTLDSTTMGDTSQESMQQSGPPLPEKSYTASQQKPTSGGPYGHITNSLNRTLTKVRNLDDPHGQVPEKVDVTINPGITGKKPLPEPTLDDESTPSRPPKTIGTQPTGDKPRGNKALPPVPPDDQDDLPQRPPKFLPTDPSDLPTPSETPTSDITDISETSESDATRIISFKAPKEKNPPPKTLDVEEPATQRASPSRGFRPSELTTTKKGFRPVATDKIPQEGDSPGSPPKSPLSRPNVPPPAPPSQAKDKPKAGISNKTVLTTEKDHAAITNMWLAHQTFDPNSIKEEDESELKSPGIKETEPNKAKDDSQQHLQDRLTARRASIGSTSSDEEPDDTGTLVTVSSEGKLVPTRLAPAPPVTDSKQPKSFKSAKEQQYERDIEAIKNKHKPKDDLAGAAVAGAVGGMFLSQHQQPKIETNIDDVYEPPKKETNIDDVYDDDDVIEDAKDKLRNASDKNGDLRPSKAALSESSALDSGTDERVGEGRIKKKKKHVSYSDHDEYFEVEEFDDDEDRPSAFISMPGVKKVDFSKYDKRSKGKEDSLGKIGGLWSQQVEQVAEVQATQADTVQKVEVVEIVNVEEASEDEDELAAAQGNNQVKDILRERPDLSHRDVGKPNIDDTPNETTNQSGETNKAGPTGQNYNDNENMVASKQNQFKPIDAMPVTHAPGQQRKEYRPDDADSKVGSLFTAQVIESAARVEGLKEGRGPDEKKVDSDGDTISPDSSLENESGSYDVNMSSVIPSAISEEQEEDQPKNKGQALFKRNKDNQQGKETNIDDILEANCDDDATVKPGRGKPGRLSLRGKKKSKSGDGMDDSTVSEDKEPNENVNTPTSSRQGHQGRQPPLKHDDSNATADLFMAQVAADAAQNQMVLAKNQQPRVSTKIQKTPEVVETSSNKANTSFDDTSSVASDTPSSGKTKKKGGGLMARFKKDKDKTHDKANNDSLEEEPQKMEREKGGRFSFRPKKKGSKPTGTVPHSVETPIDDEPTPKDTKLHEAKQHPPIQPQVTGELQRPKHAPVTSDNADQKVSDLWLGQVASTAAAVSADYNQHKGNQRAKPLDHPGAKGSPQGHPRQPSKETNIDDVSDVPRQPSKETNIDDVSDVAPKRKPVETNIDDDLPSPEDEEGPMSASTPEAKRKAFFTDLDLLEDSNIHISKPDKSLDTPPVAASSKPVQRIQKEKPQISPKPVRRTPLSQKQPKQAIAPDNADDKIQNLFLSTVAATAASPQRPYQPRETPPKQSAQISRPADLEKPSPQQQYHTPQTDQTKPKSFRAKPREEDQPAEEAAPISNKPPTGVAVASKSDEAKAGDQPQKSGTMFFNVGRNWRDLAHELFKDIQGEKETQKMIKDIEKSNKKLSNRVNELMNRWRAQKGEDASIEQLQKALERVQLKYILDKVAKGADGEAPKESKKGGKEDKSASETMYEHVDKNWQDVARELFRHLQSKAATEKMIENIEDSRSTKEERIHDLLDHWLAAKQGQVTVDELQNAIDKVERCKGQVPIDEPGTSTSGAPYHPQNKHVEPQEESTVAAIPFRADPQTGQALFKFDSKRYPKGHKVHGRRGSNDVPMMEPQTEEEKAIREAERALEKAAMKKEFEEKEAAFKKEQEKYRLKEEQARNNILQKQREKQEKLQKEKDFKAKKDAARSVKDMEHERQLQQKQMEKIAKWQQDQEDKEAKQKEKEEKKVKKKQEEAKNREAAAAITGVAIAAGSMTPESSRSGDMQTMETPPGQGHGQSYSDDNIQVPMRETSLGGRRKERAGRTGTMVADLIGADRDPRSLSADEINRRPKTRSMDGGTRHPGVLYPGEDPQYGWETPPIRSKNPRMKHKRSSPGSVYGPASEGDNRSMGSGSIGSGWERHTNYTNSPEKQLFLFFKVSQNWKDLSKALFKDIMDSKSVAKMNEEIERKYPDTLTERVNEVMHRWWRKKGQNATIEELQGALDEVNLGYIREEIEDVISDSESRLSLDTDSVFMGQDKEQPYEGRGRSVSDARSMNSCGQVSRTSIDGPSFPVKKQQPMETTL</sequence>
<dbReference type="EMBL" id="CAIIXF020000007">
    <property type="protein sequence ID" value="CAH1788291.1"/>
    <property type="molecule type" value="Genomic_DNA"/>
</dbReference>
<comment type="caution">
    <text evidence="5">The sequence shown here is derived from an EMBL/GenBank/DDBJ whole genome shotgun (WGS) entry which is preliminary data.</text>
</comment>
<feature type="compositionally biased region" description="Basic and acidic residues" evidence="4">
    <location>
        <begin position="1818"/>
        <end position="1829"/>
    </location>
</feature>
<feature type="compositionally biased region" description="Acidic residues" evidence="4">
    <location>
        <begin position="2261"/>
        <end position="2274"/>
    </location>
</feature>
<feature type="compositionally biased region" description="Polar residues" evidence="4">
    <location>
        <begin position="1785"/>
        <end position="1803"/>
    </location>
</feature>
<feature type="compositionally biased region" description="Polar residues" evidence="4">
    <location>
        <begin position="1290"/>
        <end position="1306"/>
    </location>
</feature>
<keyword evidence="1" id="KW-0677">Repeat</keyword>
<feature type="compositionally biased region" description="Basic and acidic residues" evidence="4">
    <location>
        <begin position="3122"/>
        <end position="3136"/>
    </location>
</feature>
<feature type="compositionally biased region" description="Low complexity" evidence="4">
    <location>
        <begin position="569"/>
        <end position="584"/>
    </location>
</feature>
<feature type="compositionally biased region" description="Basic and acidic residues" evidence="4">
    <location>
        <begin position="2077"/>
        <end position="2089"/>
    </location>
</feature>
<feature type="compositionally biased region" description="Polar residues" evidence="4">
    <location>
        <begin position="543"/>
        <end position="552"/>
    </location>
</feature>
<feature type="compositionally biased region" description="Acidic residues" evidence="4">
    <location>
        <begin position="1581"/>
        <end position="1591"/>
    </location>
</feature>
<evidence type="ECO:0000256" key="4">
    <source>
        <dbReference type="SAM" id="MobiDB-lite"/>
    </source>
</evidence>
<feature type="compositionally biased region" description="Basic and acidic residues" evidence="4">
    <location>
        <begin position="1040"/>
        <end position="1053"/>
    </location>
</feature>
<feature type="compositionally biased region" description="Basic residues" evidence="4">
    <location>
        <begin position="2969"/>
        <end position="2978"/>
    </location>
</feature>
<evidence type="ECO:0000256" key="3">
    <source>
        <dbReference type="SAM" id="Coils"/>
    </source>
</evidence>
<dbReference type="Pfam" id="PF12796">
    <property type="entry name" value="Ank_2"/>
    <property type="match status" value="3"/>
</dbReference>
<feature type="region of interest" description="Disordered" evidence="4">
    <location>
        <begin position="2646"/>
        <end position="2672"/>
    </location>
</feature>
<dbReference type="Gene3D" id="1.10.533.10">
    <property type="entry name" value="Death Domain, Fas"/>
    <property type="match status" value="3"/>
</dbReference>
<feature type="region of interest" description="Disordered" evidence="4">
    <location>
        <begin position="2700"/>
        <end position="2724"/>
    </location>
</feature>
<feature type="compositionally biased region" description="Basic residues" evidence="4">
    <location>
        <begin position="2700"/>
        <end position="2709"/>
    </location>
</feature>
<evidence type="ECO:0000313" key="6">
    <source>
        <dbReference type="Proteomes" id="UP000749559"/>
    </source>
</evidence>
<name>A0A8J1Y3R4_OWEFU</name>
<feature type="region of interest" description="Disordered" evidence="4">
    <location>
        <begin position="1728"/>
        <end position="2004"/>
    </location>
</feature>
<feature type="region of interest" description="Disordered" evidence="4">
    <location>
        <begin position="2753"/>
        <end position="3000"/>
    </location>
</feature>
<feature type="compositionally biased region" description="Basic and acidic residues" evidence="4">
    <location>
        <begin position="2753"/>
        <end position="2764"/>
    </location>
</feature>
<dbReference type="PROSITE" id="PS50297">
    <property type="entry name" value="ANK_REP_REGION"/>
    <property type="match status" value="3"/>
</dbReference>
<feature type="compositionally biased region" description="Polar residues" evidence="4">
    <location>
        <begin position="1191"/>
        <end position="1201"/>
    </location>
</feature>
<feature type="compositionally biased region" description="Pro residues" evidence="4">
    <location>
        <begin position="1374"/>
        <end position="1392"/>
    </location>
</feature>
<feature type="region of interest" description="Disordered" evidence="4">
    <location>
        <begin position="2192"/>
        <end position="2465"/>
    </location>
</feature>
<feature type="compositionally biased region" description="Basic and acidic residues" evidence="4">
    <location>
        <begin position="2771"/>
        <end position="2845"/>
    </location>
</feature>
<dbReference type="OrthoDB" id="341259at2759"/>
<feature type="compositionally biased region" description="Polar residues" evidence="4">
    <location>
        <begin position="630"/>
        <end position="647"/>
    </location>
</feature>
<feature type="region of interest" description="Disordered" evidence="4">
    <location>
        <begin position="3116"/>
        <end position="3169"/>
    </location>
</feature>
<feature type="compositionally biased region" description="Polar residues" evidence="4">
    <location>
        <begin position="585"/>
        <end position="594"/>
    </location>
</feature>
<feature type="compositionally biased region" description="Polar residues" evidence="4">
    <location>
        <begin position="2861"/>
        <end position="2874"/>
    </location>
</feature>
<feature type="compositionally biased region" description="Acidic residues" evidence="4">
    <location>
        <begin position="1923"/>
        <end position="1934"/>
    </location>
</feature>
<feature type="region of interest" description="Disordered" evidence="4">
    <location>
        <begin position="2547"/>
        <end position="2570"/>
    </location>
</feature>
<evidence type="ECO:0000313" key="5">
    <source>
        <dbReference type="EMBL" id="CAH1788291.1"/>
    </source>
</evidence>
<dbReference type="InterPro" id="IPR000488">
    <property type="entry name" value="Death_dom"/>
</dbReference>
<protein>
    <submittedName>
        <fullName evidence="5">Uncharacterized protein</fullName>
    </submittedName>
</protein>
<reference evidence="5" key="1">
    <citation type="submission" date="2022-03" db="EMBL/GenBank/DDBJ databases">
        <authorList>
            <person name="Martin C."/>
        </authorList>
    </citation>
    <scope>NUCLEOTIDE SEQUENCE</scope>
</reference>
<feature type="compositionally biased region" description="Polar residues" evidence="4">
    <location>
        <begin position="1974"/>
        <end position="1987"/>
    </location>
</feature>
<feature type="compositionally biased region" description="Basic and acidic residues" evidence="4">
    <location>
        <begin position="1847"/>
        <end position="1862"/>
    </location>
</feature>
<keyword evidence="6" id="KW-1185">Reference proteome</keyword>
<feature type="region of interest" description="Disordered" evidence="4">
    <location>
        <begin position="1429"/>
        <end position="1524"/>
    </location>
</feature>
<feature type="region of interest" description="Disordered" evidence="4">
    <location>
        <begin position="1565"/>
        <end position="1638"/>
    </location>
</feature>
<feature type="compositionally biased region" description="Polar residues" evidence="4">
    <location>
        <begin position="3137"/>
        <end position="3153"/>
    </location>
</feature>
<dbReference type="InterPro" id="IPR002110">
    <property type="entry name" value="Ankyrin_rpt"/>
</dbReference>
<feature type="compositionally biased region" description="Basic and acidic residues" evidence="4">
    <location>
        <begin position="1203"/>
        <end position="1217"/>
    </location>
</feature>
<feature type="compositionally biased region" description="Basic and acidic residues" evidence="4">
    <location>
        <begin position="691"/>
        <end position="703"/>
    </location>
</feature>
<feature type="region of interest" description="Disordered" evidence="4">
    <location>
        <begin position="1027"/>
        <end position="1412"/>
    </location>
</feature>
<keyword evidence="3" id="KW-0175">Coiled coil</keyword>
<feature type="compositionally biased region" description="Basic residues" evidence="4">
    <location>
        <begin position="1940"/>
        <end position="1955"/>
    </location>
</feature>
<accession>A0A8J1Y3R4</accession>
<dbReference type="Gene3D" id="1.25.40.20">
    <property type="entry name" value="Ankyrin repeat-containing domain"/>
    <property type="match status" value="3"/>
</dbReference>